<keyword evidence="3" id="KW-1185">Reference proteome</keyword>
<evidence type="ECO:0000313" key="2">
    <source>
        <dbReference type="EMBL" id="QLG61086.1"/>
    </source>
</evidence>
<dbReference type="Proteomes" id="UP000509626">
    <property type="component" value="Chromosome"/>
</dbReference>
<feature type="domain" description="Polysaccharide pyruvyl transferase" evidence="1">
    <location>
        <begin position="12"/>
        <end position="258"/>
    </location>
</feature>
<dbReference type="OrthoDB" id="359516at2157"/>
<dbReference type="KEGG" id="halu:HUG12_04785"/>
<organism evidence="2 3">
    <name type="scientific">Halorarum salinum</name>
    <dbReference type="NCBI Taxonomy" id="2743089"/>
    <lineage>
        <taxon>Archaea</taxon>
        <taxon>Methanobacteriati</taxon>
        <taxon>Methanobacteriota</taxon>
        <taxon>Stenosarchaea group</taxon>
        <taxon>Halobacteria</taxon>
        <taxon>Halobacteriales</taxon>
        <taxon>Haloferacaceae</taxon>
        <taxon>Halorarum</taxon>
    </lineage>
</organism>
<dbReference type="AlphaFoldDB" id="A0A7D5L8Y7"/>
<accession>A0A7D5L8Y7</accession>
<dbReference type="RefSeq" id="WP_179267670.1">
    <property type="nucleotide sequence ID" value="NZ_CP058579.1"/>
</dbReference>
<keyword evidence="2" id="KW-0808">Transferase</keyword>
<dbReference type="GeneID" id="56036750"/>
<gene>
    <name evidence="2" type="ORF">HUG12_04785</name>
</gene>
<name>A0A7D5L8Y7_9EURY</name>
<reference evidence="2 3" key="1">
    <citation type="submission" date="2020-06" db="EMBL/GenBank/DDBJ databases">
        <title>NJ-3-1, isolated from saline soil.</title>
        <authorList>
            <person name="Cui H.L."/>
            <person name="Shi X."/>
        </authorList>
    </citation>
    <scope>NUCLEOTIDE SEQUENCE [LARGE SCALE GENOMIC DNA]</scope>
    <source>
        <strain evidence="2 3">NJ-3-1</strain>
    </source>
</reference>
<dbReference type="EMBL" id="CP058579">
    <property type="protein sequence ID" value="QLG61086.1"/>
    <property type="molecule type" value="Genomic_DNA"/>
</dbReference>
<sequence>MKYGLLEYTTSNIGDEIQSLAAKQLLPKVDTYLKRDYLNQVNTQEEIKIILNGWFTHHPENWPPADNINPLIISFHIDKEISDRLLTPKSVEYLKRYDPIGCRDLYTKSILENNGIDAYFSGCLTLTLTPDQQLNNSDEILLVDLDHEVVDALPDNLTQDARTMSHYTDPIEKIENKTRKNVPATAKKIAGASRLDHLYNYLFDITKNRTTVLKTDRESKFQKAKQYLARYAQAELVITSRLHVTLPCLAFDTPVILVHRNINDPRFSGLSEYMNLVDRSNIINQEYTNFLDLETPKSIVPIQKELENAVEEFIAE</sequence>
<protein>
    <submittedName>
        <fullName evidence="2">Polysaccharide pyruvyl transferase family protein</fullName>
    </submittedName>
</protein>
<evidence type="ECO:0000313" key="3">
    <source>
        <dbReference type="Proteomes" id="UP000509626"/>
    </source>
</evidence>
<dbReference type="GO" id="GO:0016740">
    <property type="term" value="F:transferase activity"/>
    <property type="evidence" value="ECO:0007669"/>
    <property type="project" value="UniProtKB-KW"/>
</dbReference>
<proteinExistence type="predicted"/>
<dbReference type="InterPro" id="IPR007345">
    <property type="entry name" value="Polysacch_pyruvyl_Trfase"/>
</dbReference>
<dbReference type="Pfam" id="PF04230">
    <property type="entry name" value="PS_pyruv_trans"/>
    <property type="match status" value="1"/>
</dbReference>
<evidence type="ECO:0000259" key="1">
    <source>
        <dbReference type="Pfam" id="PF04230"/>
    </source>
</evidence>